<dbReference type="GO" id="GO:0070382">
    <property type="term" value="C:exocytic vesicle"/>
    <property type="evidence" value="ECO:0007669"/>
    <property type="project" value="TreeGrafter"/>
</dbReference>
<dbReference type="PANTHER" id="PTHR45716:SF3">
    <property type="entry name" value="SYNAPTOTAGMIN-LIKE PROTEIN 1"/>
    <property type="match status" value="1"/>
</dbReference>
<accession>A0A3B1JBA9</accession>
<sequence>RLLFVPLIPQDEGRTGSLLSVYSDAGDFGNVTVQGSVEFALMYSPLGELVIMVEQCQDLAIANPRKQRTDPSFSCVKQLGGNTLPESCGRGKGLKNHRLQKSQIIGNMHQ</sequence>
<protein>
    <submittedName>
        <fullName evidence="1">Uncharacterized protein</fullName>
    </submittedName>
</protein>
<dbReference type="GO" id="GO:0042043">
    <property type="term" value="F:neurexin family protein binding"/>
    <property type="evidence" value="ECO:0007669"/>
    <property type="project" value="TreeGrafter"/>
</dbReference>
<reference evidence="1" key="3">
    <citation type="submission" date="2025-08" db="UniProtKB">
        <authorList>
            <consortium name="Ensembl"/>
        </authorList>
    </citation>
    <scope>IDENTIFICATION</scope>
</reference>
<dbReference type="InParanoid" id="A0A3B1JBA9"/>
<name>A0A3B1JBA9_ASTMX</name>
<evidence type="ECO:0000313" key="1">
    <source>
        <dbReference type="Ensembl" id="ENSAMXP00000039622.1"/>
    </source>
</evidence>
<reference evidence="2" key="2">
    <citation type="journal article" date="2014" name="Nat. Commun.">
        <title>The cavefish genome reveals candidate genes for eye loss.</title>
        <authorList>
            <person name="McGaugh S.E."/>
            <person name="Gross J.B."/>
            <person name="Aken B."/>
            <person name="Blin M."/>
            <person name="Borowsky R."/>
            <person name="Chalopin D."/>
            <person name="Hinaux H."/>
            <person name="Jeffery W.R."/>
            <person name="Keene A."/>
            <person name="Ma L."/>
            <person name="Minx P."/>
            <person name="Murphy D."/>
            <person name="O'Quin K.E."/>
            <person name="Retaux S."/>
            <person name="Rohner N."/>
            <person name="Searle S.M."/>
            <person name="Stahl B.A."/>
            <person name="Tabin C."/>
            <person name="Volff J.N."/>
            <person name="Yoshizawa M."/>
            <person name="Warren W.C."/>
        </authorList>
    </citation>
    <scope>NUCLEOTIDE SEQUENCE [LARGE SCALE GENOMIC DNA]</scope>
    <source>
        <strain evidence="2">female</strain>
    </source>
</reference>
<reference evidence="2" key="1">
    <citation type="submission" date="2013-03" db="EMBL/GenBank/DDBJ databases">
        <authorList>
            <person name="Jeffery W."/>
            <person name="Warren W."/>
            <person name="Wilson R.K."/>
        </authorList>
    </citation>
    <scope>NUCLEOTIDE SEQUENCE</scope>
    <source>
        <strain evidence="2">female</strain>
    </source>
</reference>
<dbReference type="GO" id="GO:0005886">
    <property type="term" value="C:plasma membrane"/>
    <property type="evidence" value="ECO:0007669"/>
    <property type="project" value="TreeGrafter"/>
</dbReference>
<evidence type="ECO:0000313" key="2">
    <source>
        <dbReference type="Proteomes" id="UP000018467"/>
    </source>
</evidence>
<dbReference type="PANTHER" id="PTHR45716">
    <property type="entry name" value="BITESIZE, ISOFORM I"/>
    <property type="match status" value="1"/>
</dbReference>
<dbReference type="STRING" id="7994.ENSAMXP00000039622"/>
<keyword evidence="2" id="KW-1185">Reference proteome</keyword>
<dbReference type="GO" id="GO:0006887">
    <property type="term" value="P:exocytosis"/>
    <property type="evidence" value="ECO:0007669"/>
    <property type="project" value="TreeGrafter"/>
</dbReference>
<dbReference type="Proteomes" id="UP000018467">
    <property type="component" value="Unassembled WGS sequence"/>
</dbReference>
<dbReference type="Ensembl" id="ENSAMXT00000031229.1">
    <property type="protein sequence ID" value="ENSAMXP00000039622.1"/>
    <property type="gene ID" value="ENSAMXG00000039557.1"/>
</dbReference>
<dbReference type="GeneTree" id="ENSGT00940000155843"/>
<organism evidence="1 2">
    <name type="scientific">Astyanax mexicanus</name>
    <name type="common">Blind cave fish</name>
    <name type="synonym">Astyanax fasciatus mexicanus</name>
    <dbReference type="NCBI Taxonomy" id="7994"/>
    <lineage>
        <taxon>Eukaryota</taxon>
        <taxon>Metazoa</taxon>
        <taxon>Chordata</taxon>
        <taxon>Craniata</taxon>
        <taxon>Vertebrata</taxon>
        <taxon>Euteleostomi</taxon>
        <taxon>Actinopterygii</taxon>
        <taxon>Neopterygii</taxon>
        <taxon>Teleostei</taxon>
        <taxon>Ostariophysi</taxon>
        <taxon>Characiformes</taxon>
        <taxon>Characoidei</taxon>
        <taxon>Acestrorhamphidae</taxon>
        <taxon>Acestrorhamphinae</taxon>
        <taxon>Astyanax</taxon>
    </lineage>
</organism>
<dbReference type="Bgee" id="ENSAMXG00000039557">
    <property type="expression patterns" value="Expressed in zone of skin and 12 other cell types or tissues"/>
</dbReference>
<proteinExistence type="predicted"/>
<reference evidence="1" key="4">
    <citation type="submission" date="2025-09" db="UniProtKB">
        <authorList>
            <consortium name="Ensembl"/>
        </authorList>
    </citation>
    <scope>IDENTIFICATION</scope>
</reference>
<dbReference type="AlphaFoldDB" id="A0A3B1JBA9"/>